<gene>
    <name evidence="1" type="ORF">K435DRAFT_642258</name>
</gene>
<reference evidence="1 2" key="1">
    <citation type="journal article" date="2019" name="Nat. Ecol. Evol.">
        <title>Megaphylogeny resolves global patterns of mushroom evolution.</title>
        <authorList>
            <person name="Varga T."/>
            <person name="Krizsan K."/>
            <person name="Foldi C."/>
            <person name="Dima B."/>
            <person name="Sanchez-Garcia M."/>
            <person name="Sanchez-Ramirez S."/>
            <person name="Szollosi G.J."/>
            <person name="Szarkandi J.G."/>
            <person name="Papp V."/>
            <person name="Albert L."/>
            <person name="Andreopoulos W."/>
            <person name="Angelini C."/>
            <person name="Antonin V."/>
            <person name="Barry K.W."/>
            <person name="Bougher N.L."/>
            <person name="Buchanan P."/>
            <person name="Buyck B."/>
            <person name="Bense V."/>
            <person name="Catcheside P."/>
            <person name="Chovatia M."/>
            <person name="Cooper J."/>
            <person name="Damon W."/>
            <person name="Desjardin D."/>
            <person name="Finy P."/>
            <person name="Geml J."/>
            <person name="Haridas S."/>
            <person name="Hughes K."/>
            <person name="Justo A."/>
            <person name="Karasinski D."/>
            <person name="Kautmanova I."/>
            <person name="Kiss B."/>
            <person name="Kocsube S."/>
            <person name="Kotiranta H."/>
            <person name="LaButti K.M."/>
            <person name="Lechner B.E."/>
            <person name="Liimatainen K."/>
            <person name="Lipzen A."/>
            <person name="Lukacs Z."/>
            <person name="Mihaltcheva S."/>
            <person name="Morgado L.N."/>
            <person name="Niskanen T."/>
            <person name="Noordeloos M.E."/>
            <person name="Ohm R.A."/>
            <person name="Ortiz-Santana B."/>
            <person name="Ovrebo C."/>
            <person name="Racz N."/>
            <person name="Riley R."/>
            <person name="Savchenko A."/>
            <person name="Shiryaev A."/>
            <person name="Soop K."/>
            <person name="Spirin V."/>
            <person name="Szebenyi C."/>
            <person name="Tomsovsky M."/>
            <person name="Tulloss R.E."/>
            <person name="Uehling J."/>
            <person name="Grigoriev I.V."/>
            <person name="Vagvolgyi C."/>
            <person name="Papp T."/>
            <person name="Martin F.M."/>
            <person name="Miettinen O."/>
            <person name="Hibbett D.S."/>
            <person name="Nagy L.G."/>
        </authorList>
    </citation>
    <scope>NUCLEOTIDE SEQUENCE [LARGE SCALE GENOMIC DNA]</scope>
    <source>
        <strain evidence="1 2">CBS 962.96</strain>
    </source>
</reference>
<dbReference type="EMBL" id="ML179036">
    <property type="protein sequence ID" value="THV08090.1"/>
    <property type="molecule type" value="Genomic_DNA"/>
</dbReference>
<dbReference type="Proteomes" id="UP000297245">
    <property type="component" value="Unassembled WGS sequence"/>
</dbReference>
<dbReference type="AlphaFoldDB" id="A0A4S8MXG4"/>
<dbReference type="OrthoDB" id="2449121at2759"/>
<sequence>MPGWCEYHYRDEQKSTFTAAKEVAFEWLGACPTDVIRRFINCAWGFMSTYCCGLTGRAAEWAVKKQRGHRAVSELATTSIEAVLN</sequence>
<evidence type="ECO:0000313" key="1">
    <source>
        <dbReference type="EMBL" id="THV08090.1"/>
    </source>
</evidence>
<organism evidence="1 2">
    <name type="scientific">Dendrothele bispora (strain CBS 962.96)</name>
    <dbReference type="NCBI Taxonomy" id="1314807"/>
    <lineage>
        <taxon>Eukaryota</taxon>
        <taxon>Fungi</taxon>
        <taxon>Dikarya</taxon>
        <taxon>Basidiomycota</taxon>
        <taxon>Agaricomycotina</taxon>
        <taxon>Agaricomycetes</taxon>
        <taxon>Agaricomycetidae</taxon>
        <taxon>Agaricales</taxon>
        <taxon>Agaricales incertae sedis</taxon>
        <taxon>Dendrothele</taxon>
    </lineage>
</organism>
<protein>
    <submittedName>
        <fullName evidence="1">Uncharacterized protein</fullName>
    </submittedName>
</protein>
<name>A0A4S8MXG4_DENBC</name>
<proteinExistence type="predicted"/>
<accession>A0A4S8MXG4</accession>
<keyword evidence="2" id="KW-1185">Reference proteome</keyword>
<evidence type="ECO:0000313" key="2">
    <source>
        <dbReference type="Proteomes" id="UP000297245"/>
    </source>
</evidence>